<evidence type="ECO:0000259" key="1">
    <source>
        <dbReference type="PROSITE" id="PS50879"/>
    </source>
</evidence>
<dbReference type="PROSITE" id="PS50879">
    <property type="entry name" value="RNASE_H_1"/>
    <property type="match status" value="1"/>
</dbReference>
<sequence length="302" mass="33311">MKSLEAVQRIAGRVITGAFRAVALPILEAEAAILPVGIRLHQQLLRFWVNCHTLPQKHPFWRLKRAIGPANKRFVSPLQRIMLMAREIDVEHLETIRPFIRMPWADGPVAQIESLEVAKLRASSPLESEVAIFTHGLQRNGKAGSGISCVDSRGTTVVAHSSTAGKSDSVDALFAELQAIHQAVGLIHGTWPAAMVARFPEAAKVKHVVYSDNKTALRLLHKPRQTARQETVGSVLQLLDQVKCNRGPPVEFRWVPAHQGIKGNERARSLALQATESSQEPPLGKLLRSSAMTRCKEITSRL</sequence>
<feature type="domain" description="RNase H type-1" evidence="1">
    <location>
        <begin position="126"/>
        <end position="276"/>
    </location>
</feature>
<evidence type="ECO:0000313" key="3">
    <source>
        <dbReference type="Proteomes" id="UP000190776"/>
    </source>
</evidence>
<proteinExistence type="predicted"/>
<dbReference type="OrthoDB" id="3261222at2759"/>
<gene>
    <name evidence="2" type="ORF">BK809_0000835</name>
</gene>
<dbReference type="EMBL" id="MSZU01000086">
    <property type="protein sequence ID" value="OMP85081.1"/>
    <property type="molecule type" value="Genomic_DNA"/>
</dbReference>
<dbReference type="STRING" id="420778.A0A1S8BCM6"/>
<protein>
    <recommendedName>
        <fullName evidence="1">RNase H type-1 domain-containing protein</fullName>
    </recommendedName>
</protein>
<dbReference type="Gene3D" id="3.30.420.10">
    <property type="entry name" value="Ribonuclease H-like superfamily/Ribonuclease H"/>
    <property type="match status" value="1"/>
</dbReference>
<dbReference type="InterPro" id="IPR036397">
    <property type="entry name" value="RNaseH_sf"/>
</dbReference>
<reference evidence="2 3" key="1">
    <citation type="submission" date="2017-01" db="EMBL/GenBank/DDBJ databases">
        <title>Draft genome sequence of Diplodia seriata F98.1, a fungal species involved in grapevine trunk diseases.</title>
        <authorList>
            <person name="Robert-Siegwald G."/>
            <person name="Vallet J."/>
            <person name="Abou-Mansour E."/>
            <person name="Xu J."/>
            <person name="Rey P."/>
            <person name="Bertsch C."/>
            <person name="Rego C."/>
            <person name="Larignon P."/>
            <person name="Fontaine F."/>
            <person name="Lebrun M.-H."/>
        </authorList>
    </citation>
    <scope>NUCLEOTIDE SEQUENCE [LARGE SCALE GENOMIC DNA]</scope>
    <source>
        <strain evidence="2 3">F98.1</strain>
    </source>
</reference>
<dbReference type="AlphaFoldDB" id="A0A1S8BCM6"/>
<dbReference type="GO" id="GO:0004523">
    <property type="term" value="F:RNA-DNA hybrid ribonuclease activity"/>
    <property type="evidence" value="ECO:0007669"/>
    <property type="project" value="InterPro"/>
</dbReference>
<name>A0A1S8BCM6_9PEZI</name>
<evidence type="ECO:0000313" key="2">
    <source>
        <dbReference type="EMBL" id="OMP85081.1"/>
    </source>
</evidence>
<dbReference type="CDD" id="cd09276">
    <property type="entry name" value="Rnase_HI_RT_non_LTR"/>
    <property type="match status" value="1"/>
</dbReference>
<comment type="caution">
    <text evidence="2">The sequence shown here is derived from an EMBL/GenBank/DDBJ whole genome shotgun (WGS) entry which is preliminary data.</text>
</comment>
<dbReference type="InterPro" id="IPR012337">
    <property type="entry name" value="RNaseH-like_sf"/>
</dbReference>
<dbReference type="InterPro" id="IPR002156">
    <property type="entry name" value="RNaseH_domain"/>
</dbReference>
<accession>A0A1S8BCM6</accession>
<dbReference type="Pfam" id="PF00075">
    <property type="entry name" value="RNase_H"/>
    <property type="match status" value="1"/>
</dbReference>
<dbReference type="Proteomes" id="UP000190776">
    <property type="component" value="Unassembled WGS sequence"/>
</dbReference>
<organism evidence="2 3">
    <name type="scientific">Diplodia seriata</name>
    <dbReference type="NCBI Taxonomy" id="420778"/>
    <lineage>
        <taxon>Eukaryota</taxon>
        <taxon>Fungi</taxon>
        <taxon>Dikarya</taxon>
        <taxon>Ascomycota</taxon>
        <taxon>Pezizomycotina</taxon>
        <taxon>Dothideomycetes</taxon>
        <taxon>Dothideomycetes incertae sedis</taxon>
        <taxon>Botryosphaeriales</taxon>
        <taxon>Botryosphaeriaceae</taxon>
        <taxon>Diplodia</taxon>
    </lineage>
</organism>
<dbReference type="GO" id="GO:0003676">
    <property type="term" value="F:nucleic acid binding"/>
    <property type="evidence" value="ECO:0007669"/>
    <property type="project" value="InterPro"/>
</dbReference>
<dbReference type="SUPFAM" id="SSF53098">
    <property type="entry name" value="Ribonuclease H-like"/>
    <property type="match status" value="1"/>
</dbReference>